<reference evidence="14 15" key="1">
    <citation type="submission" date="2015-10" db="EMBL/GenBank/DDBJ databases">
        <title>Candidatus Desulfofervidus auxilii, a hydrogenotrophic sulfate-reducing bacterium involved in the thermophilic anaerobic oxidation of methane.</title>
        <authorList>
            <person name="Krukenberg V."/>
            <person name="Richter M."/>
            <person name="Wegener G."/>
        </authorList>
    </citation>
    <scope>NUCLEOTIDE SEQUENCE [LARGE SCALE GENOMIC DNA]</scope>
    <source>
        <strain evidence="14 15">HS1</strain>
    </source>
</reference>
<dbReference type="Pfam" id="PF01728">
    <property type="entry name" value="FtsJ"/>
    <property type="match status" value="1"/>
</dbReference>
<dbReference type="EMBL" id="CP013015">
    <property type="protein sequence ID" value="AMM41290.1"/>
    <property type="molecule type" value="Genomic_DNA"/>
</dbReference>
<dbReference type="PANTHER" id="PTHR10920">
    <property type="entry name" value="RIBOSOMAL RNA METHYLTRANSFERASE"/>
    <property type="match status" value="1"/>
</dbReference>
<evidence type="ECO:0000256" key="8">
    <source>
        <dbReference type="ARBA" id="ARBA00041995"/>
    </source>
</evidence>
<evidence type="ECO:0000256" key="12">
    <source>
        <dbReference type="PIRSR" id="PIRSR005461-1"/>
    </source>
</evidence>
<dbReference type="Proteomes" id="UP000070560">
    <property type="component" value="Chromosome"/>
</dbReference>
<organism evidence="14 15">
    <name type="scientific">Desulfofervidus auxilii</name>
    <dbReference type="NCBI Taxonomy" id="1621989"/>
    <lineage>
        <taxon>Bacteria</taxon>
        <taxon>Pseudomonadati</taxon>
        <taxon>Thermodesulfobacteriota</taxon>
        <taxon>Candidatus Desulfofervidia</taxon>
        <taxon>Candidatus Desulfofervidales</taxon>
        <taxon>Candidatus Desulfofervidaceae</taxon>
        <taxon>Candidatus Desulfofervidus</taxon>
    </lineage>
</organism>
<gene>
    <name evidence="11" type="primary">rlmE</name>
    <name evidence="11" type="synonym">ftsJ</name>
    <name evidence="11" type="synonym">rrmJ</name>
    <name evidence="14" type="ORF">HS1_001491</name>
</gene>
<evidence type="ECO:0000256" key="2">
    <source>
        <dbReference type="ARBA" id="ARBA00022603"/>
    </source>
</evidence>
<keyword evidence="2 11" id="KW-0489">Methyltransferase</keyword>
<evidence type="ECO:0000259" key="13">
    <source>
        <dbReference type="Pfam" id="PF01728"/>
    </source>
</evidence>
<evidence type="ECO:0000256" key="7">
    <source>
        <dbReference type="ARBA" id="ARBA00041129"/>
    </source>
</evidence>
<comment type="subcellular location">
    <subcellularLocation>
        <location evidence="11">Cytoplasm</location>
    </subcellularLocation>
</comment>
<keyword evidence="11" id="KW-0963">Cytoplasm</keyword>
<dbReference type="GO" id="GO:0005737">
    <property type="term" value="C:cytoplasm"/>
    <property type="evidence" value="ECO:0007669"/>
    <property type="project" value="UniProtKB-SubCell"/>
</dbReference>
<evidence type="ECO:0000256" key="5">
    <source>
        <dbReference type="ARBA" id="ARBA00037569"/>
    </source>
</evidence>
<feature type="binding site" evidence="11">
    <location>
        <position position="111"/>
    </location>
    <ligand>
        <name>S-adenosyl-L-methionine</name>
        <dbReference type="ChEBI" id="CHEBI:59789"/>
    </ligand>
</feature>
<dbReference type="KEGG" id="daw:HS1_001491"/>
<feature type="domain" description="Ribosomal RNA methyltransferase FtsJ" evidence="13">
    <location>
        <begin position="18"/>
        <end position="194"/>
    </location>
</feature>
<feature type="binding site" evidence="11">
    <location>
        <position position="50"/>
    </location>
    <ligand>
        <name>S-adenosyl-L-methionine</name>
        <dbReference type="ChEBI" id="CHEBI:59789"/>
    </ligand>
</feature>
<evidence type="ECO:0000313" key="14">
    <source>
        <dbReference type="EMBL" id="AMM41290.1"/>
    </source>
</evidence>
<dbReference type="InterPro" id="IPR015507">
    <property type="entry name" value="rRNA-MeTfrase_E"/>
</dbReference>
<keyword evidence="15" id="KW-1185">Reference proteome</keyword>
<name>A0A7U4TIG7_DESA2</name>
<feature type="binding site" evidence="11">
    <location>
        <position position="52"/>
    </location>
    <ligand>
        <name>S-adenosyl-L-methionine</name>
        <dbReference type="ChEBI" id="CHEBI:59789"/>
    </ligand>
</feature>
<protein>
    <recommendedName>
        <fullName evidence="7 11">Ribosomal RNA large subunit methyltransferase E</fullName>
        <ecNumber evidence="6 11">2.1.1.166</ecNumber>
    </recommendedName>
    <alternativeName>
        <fullName evidence="9 11">23S rRNA Um2552 methyltransferase</fullName>
    </alternativeName>
    <alternativeName>
        <fullName evidence="8 11">rRNA (uridine-2'-O-)-methyltransferase</fullName>
    </alternativeName>
</protein>
<dbReference type="HAMAP" id="MF_01547">
    <property type="entry name" value="RNA_methyltr_E"/>
    <property type="match status" value="1"/>
</dbReference>
<dbReference type="CDD" id="cd02440">
    <property type="entry name" value="AdoMet_MTases"/>
    <property type="match status" value="1"/>
</dbReference>
<feature type="binding site" evidence="11">
    <location>
        <position position="70"/>
    </location>
    <ligand>
        <name>S-adenosyl-L-methionine</name>
        <dbReference type="ChEBI" id="CHEBI:59789"/>
    </ligand>
</feature>
<keyword evidence="4 11" id="KW-0949">S-adenosyl-L-methionine</keyword>
<dbReference type="RefSeq" id="WP_066063114.1">
    <property type="nucleotide sequence ID" value="NZ_CP013015.1"/>
</dbReference>
<comment type="similarity">
    <text evidence="11">Belongs to the class I-like SAM-binding methyltransferase superfamily. RNA methyltransferase RlmE family.</text>
</comment>
<evidence type="ECO:0000313" key="15">
    <source>
        <dbReference type="Proteomes" id="UP000070560"/>
    </source>
</evidence>
<dbReference type="EC" id="2.1.1.166" evidence="6 11"/>
<dbReference type="AlphaFoldDB" id="A0A7U4TIG7"/>
<dbReference type="PANTHER" id="PTHR10920:SF18">
    <property type="entry name" value="RRNA METHYLTRANSFERASE 2, MITOCHONDRIAL"/>
    <property type="match status" value="1"/>
</dbReference>
<dbReference type="PIRSF" id="PIRSF005461">
    <property type="entry name" value="23S_rRNA_mtase"/>
    <property type="match status" value="1"/>
</dbReference>
<dbReference type="SUPFAM" id="SSF53335">
    <property type="entry name" value="S-adenosyl-L-methionine-dependent methyltransferases"/>
    <property type="match status" value="1"/>
</dbReference>
<proteinExistence type="inferred from homology"/>
<keyword evidence="3 11" id="KW-0808">Transferase</keyword>
<comment type="function">
    <text evidence="5 11">Specifically methylates the uridine in position 2552 of 23S rRNA at the 2'-O position of the ribose in the fully assembled 50S ribosomal subunit.</text>
</comment>
<evidence type="ECO:0000256" key="11">
    <source>
        <dbReference type="HAMAP-Rule" id="MF_01547"/>
    </source>
</evidence>
<dbReference type="InterPro" id="IPR029063">
    <property type="entry name" value="SAM-dependent_MTases_sf"/>
</dbReference>
<sequence length="195" mass="22381">MIYAAKDAFFKKAKKEGYVARSVYKLQEMDKRYHLFKKGNKVLDLGASPGSWLQYIAKVVEKKGLVLGIDINPLKWVTLPSHVRFWQRDVLKWEQEEARVLAPFFDVVVSDLAPLTTGNKDGDAYRSFKLAERALNIAHDLLKPGGHFVCKLFEGKETKGFLIECKKIFSFVKLFKPESSRPKSREVFLIGLKKK</sequence>
<feature type="binding site" evidence="11">
    <location>
        <position position="89"/>
    </location>
    <ligand>
        <name>S-adenosyl-L-methionine</name>
        <dbReference type="ChEBI" id="CHEBI:59789"/>
    </ligand>
</feature>
<evidence type="ECO:0000256" key="6">
    <source>
        <dbReference type="ARBA" id="ARBA00038861"/>
    </source>
</evidence>
<keyword evidence="1 11" id="KW-0698">rRNA processing</keyword>
<evidence type="ECO:0000256" key="1">
    <source>
        <dbReference type="ARBA" id="ARBA00022552"/>
    </source>
</evidence>
<evidence type="ECO:0000256" key="9">
    <source>
        <dbReference type="ARBA" id="ARBA00042745"/>
    </source>
</evidence>
<dbReference type="GO" id="GO:0008650">
    <property type="term" value="F:rRNA (uridine-2'-O-)-methyltransferase activity"/>
    <property type="evidence" value="ECO:0007669"/>
    <property type="project" value="UniProtKB-UniRule"/>
</dbReference>
<accession>A0A7U4TIG7</accession>
<evidence type="ECO:0000256" key="4">
    <source>
        <dbReference type="ARBA" id="ARBA00022691"/>
    </source>
</evidence>
<comment type="catalytic activity">
    <reaction evidence="10 11">
        <text>uridine(2552) in 23S rRNA + S-adenosyl-L-methionine = 2'-O-methyluridine(2552) in 23S rRNA + S-adenosyl-L-homocysteine + H(+)</text>
        <dbReference type="Rhea" id="RHEA:42720"/>
        <dbReference type="Rhea" id="RHEA-COMP:10202"/>
        <dbReference type="Rhea" id="RHEA-COMP:10203"/>
        <dbReference type="ChEBI" id="CHEBI:15378"/>
        <dbReference type="ChEBI" id="CHEBI:57856"/>
        <dbReference type="ChEBI" id="CHEBI:59789"/>
        <dbReference type="ChEBI" id="CHEBI:65315"/>
        <dbReference type="ChEBI" id="CHEBI:74478"/>
        <dbReference type="EC" id="2.1.1.166"/>
    </reaction>
</comment>
<feature type="active site" description="Proton acceptor" evidence="11 12">
    <location>
        <position position="151"/>
    </location>
</feature>
<dbReference type="Gene3D" id="3.40.50.150">
    <property type="entry name" value="Vaccinia Virus protein VP39"/>
    <property type="match status" value="1"/>
</dbReference>
<dbReference type="InterPro" id="IPR002877">
    <property type="entry name" value="RNA_MeTrfase_FtsJ_dom"/>
</dbReference>
<evidence type="ECO:0000256" key="10">
    <source>
        <dbReference type="ARBA" id="ARBA00048970"/>
    </source>
</evidence>
<dbReference type="InterPro" id="IPR050082">
    <property type="entry name" value="RNA_methyltr_RlmE"/>
</dbReference>
<evidence type="ECO:0000256" key="3">
    <source>
        <dbReference type="ARBA" id="ARBA00022679"/>
    </source>
</evidence>